<feature type="transmembrane region" description="Helical" evidence="1">
    <location>
        <begin position="31"/>
        <end position="54"/>
    </location>
</feature>
<organism evidence="2 3">
    <name type="scientific">Ruminococcus bromii</name>
    <dbReference type="NCBI Taxonomy" id="40518"/>
    <lineage>
        <taxon>Bacteria</taxon>
        <taxon>Bacillati</taxon>
        <taxon>Bacillota</taxon>
        <taxon>Clostridia</taxon>
        <taxon>Eubacteriales</taxon>
        <taxon>Oscillospiraceae</taxon>
        <taxon>Ruminococcus</taxon>
    </lineage>
</organism>
<dbReference type="EMBL" id="NNSR01000074">
    <property type="protein sequence ID" value="PKD26627.1"/>
    <property type="molecule type" value="Genomic_DNA"/>
</dbReference>
<keyword evidence="1" id="KW-1133">Transmembrane helix</keyword>
<dbReference type="AlphaFoldDB" id="A0A2N0UI11"/>
<feature type="transmembrane region" description="Helical" evidence="1">
    <location>
        <begin position="141"/>
        <end position="160"/>
    </location>
</feature>
<reference evidence="2" key="1">
    <citation type="journal article" date="2018" name="Environ. Microbiol.">
        <title>Sporulation capability and amylosome conservation among diverse human colonic and rumen isolates of the keystone starch-degrader Ruminococcus bromii.</title>
        <authorList>
            <person name="Mukhopadhya I."/>
            <person name="Morais S."/>
            <person name="Laverde-Gomez J."/>
            <person name="Sheridan P.O."/>
            <person name="Walker A.W."/>
            <person name="Kelly W."/>
            <person name="Klieve A.V."/>
            <person name="Ouwerkerk D."/>
            <person name="Duncan S.H."/>
            <person name="Louis P."/>
            <person name="Koropatkin N."/>
            <person name="Cockburn D."/>
            <person name="Kibler R."/>
            <person name="Cooper P.J."/>
            <person name="Sandoval C."/>
            <person name="Crost E."/>
            <person name="Juge N."/>
            <person name="Bayer E.A."/>
            <person name="Flint H.J."/>
        </authorList>
    </citation>
    <scope>NUCLEOTIDE SEQUENCE [LARGE SCALE GENOMIC DNA]</scope>
    <source>
        <strain evidence="2">ATCC 27255</strain>
    </source>
</reference>
<name>A0A2N0UI11_9FIRM</name>
<dbReference type="RefSeq" id="WP_101029889.1">
    <property type="nucleotide sequence ID" value="NZ_CABMMZ010000074.1"/>
</dbReference>
<feature type="transmembrane region" description="Helical" evidence="1">
    <location>
        <begin position="74"/>
        <end position="101"/>
    </location>
</feature>
<gene>
    <name evidence="2" type="ORF">RBATCC27255_01995</name>
</gene>
<proteinExistence type="predicted"/>
<keyword evidence="3" id="KW-1185">Reference proteome</keyword>
<evidence type="ECO:0000313" key="3">
    <source>
        <dbReference type="Proteomes" id="UP000233425"/>
    </source>
</evidence>
<comment type="caution">
    <text evidence="2">The sequence shown here is derived from an EMBL/GenBank/DDBJ whole genome shotgun (WGS) entry which is preliminary data.</text>
</comment>
<keyword evidence="1" id="KW-0472">Membrane</keyword>
<accession>A0A2N0UI11</accession>
<evidence type="ECO:0000256" key="1">
    <source>
        <dbReference type="SAM" id="Phobius"/>
    </source>
</evidence>
<evidence type="ECO:0000313" key="2">
    <source>
        <dbReference type="EMBL" id="PKD26627.1"/>
    </source>
</evidence>
<protein>
    <submittedName>
        <fullName evidence="2">Uncharacterized protein</fullName>
    </submittedName>
</protein>
<sequence>MKNVVKNELESVKAENNWLIRQWKHHPIKMILRILAVVAAVFTALFVGGLSTALLNKIGYSAIKSIVFIAYNKWAGFAFDAIFGILFVVFLIIFVALVEVISDAVLLKRGKHLESKGESSFAEKEIEEEQSDKKYDKIAKAVLIAIPIVTILIFLGSVYVSTFNSTVFTNDTIIEKSPFNPSGTEYNYSDIAKIEIDNKDGSNLYLDLHMKNGDTVTVDYSGETDSDNEKYTDYPEAFIKDFLNNSHNKNIPVTFNCTYEDVTAYNFNDESLTYIKEIFEDNKKSK</sequence>
<keyword evidence="1" id="KW-0812">Transmembrane</keyword>
<dbReference type="Proteomes" id="UP000233425">
    <property type="component" value="Unassembled WGS sequence"/>
</dbReference>